<dbReference type="InterPro" id="IPR001054">
    <property type="entry name" value="A/G_cyclase"/>
</dbReference>
<protein>
    <submittedName>
        <fullName evidence="2">ATP-binding protein</fullName>
    </submittedName>
</protein>
<dbReference type="Gene3D" id="3.30.70.1230">
    <property type="entry name" value="Nucleotide cyclase"/>
    <property type="match status" value="1"/>
</dbReference>
<proteinExistence type="predicted"/>
<dbReference type="EMBL" id="CP034550">
    <property type="protein sequence ID" value="QFZ18565.1"/>
    <property type="molecule type" value="Genomic_DNA"/>
</dbReference>
<dbReference type="InterPro" id="IPR027417">
    <property type="entry name" value="P-loop_NTPase"/>
</dbReference>
<dbReference type="Proteomes" id="UP000325787">
    <property type="component" value="Chromosome"/>
</dbReference>
<dbReference type="KEGG" id="ssyi:EKG83_14835"/>
<feature type="domain" description="Guanylate cyclase" evidence="1">
    <location>
        <begin position="21"/>
        <end position="142"/>
    </location>
</feature>
<dbReference type="AlphaFoldDB" id="A0A5Q0GY03"/>
<evidence type="ECO:0000313" key="3">
    <source>
        <dbReference type="Proteomes" id="UP000325787"/>
    </source>
</evidence>
<keyword evidence="2" id="KW-0547">Nucleotide-binding</keyword>
<evidence type="ECO:0000313" key="2">
    <source>
        <dbReference type="EMBL" id="QFZ18565.1"/>
    </source>
</evidence>
<name>A0A5Q0GY03_SACSY</name>
<sequence>MGGEAVHGSAGDPVRVAVHRTMVVVDIERFGDLRRTNPNRLVVRQALYQAMEAAFIDVGADWTSWQRQDRGDGILVLVPPEVAKSLLVERLPVALATYLDEHNSTHEPSEAVRLRVAVHAGEVYPDGDGVVGHAVNHVCRLVDSDPLRRALADVPGTVVLMVSDWFFEEVVRHSLVLDARMFHSVKVVMKETDTTAWIYTRPEVPEQRRAEPVEHPVRPGGHLVEDLWKASDDCLRRLGSRRTAYPLDLSIAELHDRGLYVPTAFTKTGHGGRRFSVDDIAAEVAGHRSALILGEPGSGKSVAAYAVLRRLRDSTPALAVRVAELRRMIGDAARSSVDTGQRPPSPRPVLLLDGLDESLGEFDSPADLSELLRQAGDRFSIVVTCRHREFEDNLASSMDGDTFDSIYTIGGWTLEGHFSDFVRRLVVAELLESDDLIEQVRGSANLSRMVARPLYARMITFLGSGGLSGVGNVSALYAEYIDRLAAVSDAALVRADCPRPGSSVQVWIDAAWLVFQRAAIHEDRFDFGAVSSLLASGPAKALRCAQRALSQLCDRWRSSGRVWGSFVHYSFFEYLVSRHYVCEIEAALTSGAIDRLATCLRTDPTPEIRHFLVDELRITPVAGLGDVLEVAFRHVRSSSDEVSEIRVTGNLVAYLLSRAVPDGRVWLWRLFRDEGDIFLQQAALWGLCHLGDPAALQIFIDKGRESAEWRAWNRGYLMYYYGDIDHRDEPPHVDSDKLRGWSRTRERTIALMTAPDYLERIAVERRYLDLYSFYDYAVWRKEVLSEQDSRVLRATEAALLCSNEIAPALVQELKVMREQVTPPEH</sequence>
<gene>
    <name evidence="2" type="ORF">EKG83_14835</name>
</gene>
<organism evidence="2 3">
    <name type="scientific">Saccharothrix syringae</name>
    <name type="common">Nocardiopsis syringae</name>
    <dbReference type="NCBI Taxonomy" id="103733"/>
    <lineage>
        <taxon>Bacteria</taxon>
        <taxon>Bacillati</taxon>
        <taxon>Actinomycetota</taxon>
        <taxon>Actinomycetes</taxon>
        <taxon>Pseudonocardiales</taxon>
        <taxon>Pseudonocardiaceae</taxon>
        <taxon>Saccharothrix</taxon>
    </lineage>
</organism>
<keyword evidence="3" id="KW-1185">Reference proteome</keyword>
<accession>A0A5Q0GY03</accession>
<dbReference type="InterPro" id="IPR029787">
    <property type="entry name" value="Nucleotide_cyclase"/>
</dbReference>
<dbReference type="GO" id="GO:0009190">
    <property type="term" value="P:cyclic nucleotide biosynthetic process"/>
    <property type="evidence" value="ECO:0007669"/>
    <property type="project" value="InterPro"/>
</dbReference>
<evidence type="ECO:0000259" key="1">
    <source>
        <dbReference type="PROSITE" id="PS50125"/>
    </source>
</evidence>
<reference evidence="3" key="1">
    <citation type="journal article" date="2021" name="Curr. Microbiol.">
        <title>Complete genome of nocamycin-producing strain Saccharothrix syringae NRRL B-16468 reveals the biosynthetic potential for secondary metabolites.</title>
        <authorList>
            <person name="Mo X."/>
            <person name="Yang S."/>
        </authorList>
    </citation>
    <scope>NUCLEOTIDE SEQUENCE [LARGE SCALE GENOMIC DNA]</scope>
    <source>
        <strain evidence="3">ATCC 51364 / DSM 43886 / JCM 6844 / KCTC 9398 / NBRC 14523 / NRRL B-16468 / INA 2240</strain>
    </source>
</reference>
<dbReference type="SMART" id="SM00382">
    <property type="entry name" value="AAA"/>
    <property type="match status" value="1"/>
</dbReference>
<dbReference type="GO" id="GO:0005524">
    <property type="term" value="F:ATP binding"/>
    <property type="evidence" value="ECO:0007669"/>
    <property type="project" value="UniProtKB-KW"/>
</dbReference>
<dbReference type="PROSITE" id="PS50125">
    <property type="entry name" value="GUANYLATE_CYCLASE_2"/>
    <property type="match status" value="1"/>
</dbReference>
<dbReference type="InterPro" id="IPR003593">
    <property type="entry name" value="AAA+_ATPase"/>
</dbReference>
<dbReference type="RefSeq" id="WP_153278111.1">
    <property type="nucleotide sequence ID" value="NZ_CP034550.1"/>
</dbReference>
<dbReference type="SUPFAM" id="SSF52540">
    <property type="entry name" value="P-loop containing nucleoside triphosphate hydrolases"/>
    <property type="match status" value="1"/>
</dbReference>
<dbReference type="OrthoDB" id="3482507at2"/>
<dbReference type="GO" id="GO:0004016">
    <property type="term" value="F:adenylate cyclase activity"/>
    <property type="evidence" value="ECO:0007669"/>
    <property type="project" value="UniProtKB-ARBA"/>
</dbReference>
<dbReference type="SUPFAM" id="SSF55073">
    <property type="entry name" value="Nucleotide cyclase"/>
    <property type="match status" value="1"/>
</dbReference>
<dbReference type="GO" id="GO:0035556">
    <property type="term" value="P:intracellular signal transduction"/>
    <property type="evidence" value="ECO:0007669"/>
    <property type="project" value="InterPro"/>
</dbReference>
<keyword evidence="2" id="KW-0067">ATP-binding</keyword>